<feature type="domain" description="Glycosyltransferase subfamily 4-like N-terminal" evidence="2">
    <location>
        <begin position="16"/>
        <end position="170"/>
    </location>
</feature>
<feature type="domain" description="Glycosyl transferase family 1" evidence="1">
    <location>
        <begin position="190"/>
        <end position="346"/>
    </location>
</feature>
<dbReference type="EMBL" id="WMEX01000001">
    <property type="protein sequence ID" value="MYL25263.1"/>
    <property type="molecule type" value="Genomic_DNA"/>
</dbReference>
<dbReference type="Gene3D" id="3.40.50.2000">
    <property type="entry name" value="Glycogen Phosphorylase B"/>
    <property type="match status" value="2"/>
</dbReference>
<organism evidence="3 4">
    <name type="scientific">Vreelandella halophila</name>
    <dbReference type="NCBI Taxonomy" id="86177"/>
    <lineage>
        <taxon>Bacteria</taxon>
        <taxon>Pseudomonadati</taxon>
        <taxon>Pseudomonadota</taxon>
        <taxon>Gammaproteobacteria</taxon>
        <taxon>Oceanospirillales</taxon>
        <taxon>Halomonadaceae</taxon>
        <taxon>Vreelandella</taxon>
    </lineage>
</organism>
<gene>
    <name evidence="3" type="ORF">GLW01_00495</name>
</gene>
<evidence type="ECO:0000313" key="3">
    <source>
        <dbReference type="EMBL" id="MYL25263.1"/>
    </source>
</evidence>
<dbReference type="Proteomes" id="UP000460751">
    <property type="component" value="Unassembled WGS sequence"/>
</dbReference>
<dbReference type="PANTHER" id="PTHR12526">
    <property type="entry name" value="GLYCOSYLTRANSFERASE"/>
    <property type="match status" value="1"/>
</dbReference>
<dbReference type="OrthoDB" id="9802525at2"/>
<dbReference type="GO" id="GO:0016757">
    <property type="term" value="F:glycosyltransferase activity"/>
    <property type="evidence" value="ECO:0007669"/>
    <property type="project" value="InterPro"/>
</dbReference>
<proteinExistence type="predicted"/>
<reference evidence="3 4" key="1">
    <citation type="submission" date="2019-11" db="EMBL/GenBank/DDBJ databases">
        <title>Genome sequences of 17 halophilic strains isolated from different environments.</title>
        <authorList>
            <person name="Furrow R.E."/>
        </authorList>
    </citation>
    <scope>NUCLEOTIDE SEQUENCE [LARGE SCALE GENOMIC DNA]</scope>
    <source>
        <strain evidence="3 4">22507_15_FS</strain>
    </source>
</reference>
<evidence type="ECO:0000259" key="2">
    <source>
        <dbReference type="Pfam" id="PF13579"/>
    </source>
</evidence>
<protein>
    <submittedName>
        <fullName evidence="3">Glycosyltransferase</fullName>
    </submittedName>
</protein>
<comment type="caution">
    <text evidence="3">The sequence shown here is derived from an EMBL/GenBank/DDBJ whole genome shotgun (WGS) entry which is preliminary data.</text>
</comment>
<dbReference type="SUPFAM" id="SSF53756">
    <property type="entry name" value="UDP-Glycosyltransferase/glycogen phosphorylase"/>
    <property type="match status" value="1"/>
</dbReference>
<evidence type="ECO:0000313" key="4">
    <source>
        <dbReference type="Proteomes" id="UP000460751"/>
    </source>
</evidence>
<evidence type="ECO:0000259" key="1">
    <source>
        <dbReference type="Pfam" id="PF00534"/>
    </source>
</evidence>
<keyword evidence="4" id="KW-1185">Reference proteome</keyword>
<dbReference type="InterPro" id="IPR001296">
    <property type="entry name" value="Glyco_trans_1"/>
</dbReference>
<sequence>MRVLQFYRTYLPDTHGGVEEAIHQICLATGELGVEHRIVTMAPVREVEILERPEATVIRVPIQAEPASCSMGLEAFRVYREQAEWADLIQIHYPWPFADLVHLLSGCRKPVVVTYHSDIIRQRALERLYAPLRWLFFRHVARFVATSPDYAGSSRLLQRAKQPVEVIPLGLCPESYPPASAEALAQVESDFGSDFFLFIGVLRYYKGLRYLVEAAAETGLPVVIAGRGPEEKRLREQADALGADNLMFAGFVSDEVKQGLMAKARAIVFPSCERSEAFGVTLLEGQLHSLPLITCDIGTGTSYVNRHGETGLVVPPCDPHALAQAMRNLEQAPEQARDMGKAGRERLDNVFAGSQVGAHYLALYQQLLGSEPVQNPTNNR</sequence>
<dbReference type="AlphaFoldDB" id="A0A9X4Y9E8"/>
<dbReference type="InterPro" id="IPR028098">
    <property type="entry name" value="Glyco_trans_4-like_N"/>
</dbReference>
<dbReference type="PANTHER" id="PTHR12526:SF627">
    <property type="entry name" value="D-RHAMNOSYLTRANSFERASE WBPZ"/>
    <property type="match status" value="1"/>
</dbReference>
<dbReference type="Pfam" id="PF13579">
    <property type="entry name" value="Glyco_trans_4_4"/>
    <property type="match status" value="1"/>
</dbReference>
<dbReference type="RefSeq" id="WP_160897736.1">
    <property type="nucleotide sequence ID" value="NZ_WMEX01000001.1"/>
</dbReference>
<dbReference type="GO" id="GO:1901135">
    <property type="term" value="P:carbohydrate derivative metabolic process"/>
    <property type="evidence" value="ECO:0007669"/>
    <property type="project" value="UniProtKB-ARBA"/>
</dbReference>
<dbReference type="Pfam" id="PF00534">
    <property type="entry name" value="Glycos_transf_1"/>
    <property type="match status" value="1"/>
</dbReference>
<accession>A0A9X4Y9E8</accession>
<name>A0A9X4Y9E8_9GAMM</name>